<name>A0ABD3WDI2_SINWO</name>
<sequence length="56" mass="6423">MIESCPLKDIFELHRETKETRSLSCCSSAAERISQTMVHNIQVAFNLIRDADTRIN</sequence>
<protein>
    <submittedName>
        <fullName evidence="1">Uncharacterized protein</fullName>
    </submittedName>
</protein>
<reference evidence="1 2" key="1">
    <citation type="submission" date="2024-11" db="EMBL/GenBank/DDBJ databases">
        <title>Chromosome-level genome assembly of the freshwater bivalve Anodonta woodiana.</title>
        <authorList>
            <person name="Chen X."/>
        </authorList>
    </citation>
    <scope>NUCLEOTIDE SEQUENCE [LARGE SCALE GENOMIC DNA]</scope>
    <source>
        <strain evidence="1">MN2024</strain>
        <tissue evidence="1">Gills</tissue>
    </source>
</reference>
<proteinExistence type="predicted"/>
<organism evidence="1 2">
    <name type="scientific">Sinanodonta woodiana</name>
    <name type="common">Chinese pond mussel</name>
    <name type="synonym">Anodonta woodiana</name>
    <dbReference type="NCBI Taxonomy" id="1069815"/>
    <lineage>
        <taxon>Eukaryota</taxon>
        <taxon>Metazoa</taxon>
        <taxon>Spiralia</taxon>
        <taxon>Lophotrochozoa</taxon>
        <taxon>Mollusca</taxon>
        <taxon>Bivalvia</taxon>
        <taxon>Autobranchia</taxon>
        <taxon>Heteroconchia</taxon>
        <taxon>Palaeoheterodonta</taxon>
        <taxon>Unionida</taxon>
        <taxon>Unionoidea</taxon>
        <taxon>Unionidae</taxon>
        <taxon>Unioninae</taxon>
        <taxon>Sinanodonta</taxon>
    </lineage>
</organism>
<dbReference type="EMBL" id="JBJQND010000007">
    <property type="protein sequence ID" value="KAL3871436.1"/>
    <property type="molecule type" value="Genomic_DNA"/>
</dbReference>
<evidence type="ECO:0000313" key="2">
    <source>
        <dbReference type="Proteomes" id="UP001634394"/>
    </source>
</evidence>
<dbReference type="Proteomes" id="UP001634394">
    <property type="component" value="Unassembled WGS sequence"/>
</dbReference>
<gene>
    <name evidence="1" type="ORF">ACJMK2_039433</name>
</gene>
<keyword evidence="2" id="KW-1185">Reference proteome</keyword>
<feature type="non-terminal residue" evidence="1">
    <location>
        <position position="56"/>
    </location>
</feature>
<evidence type="ECO:0000313" key="1">
    <source>
        <dbReference type="EMBL" id="KAL3871436.1"/>
    </source>
</evidence>
<accession>A0ABD3WDI2</accession>
<comment type="caution">
    <text evidence="1">The sequence shown here is derived from an EMBL/GenBank/DDBJ whole genome shotgun (WGS) entry which is preliminary data.</text>
</comment>
<dbReference type="AlphaFoldDB" id="A0ABD3WDI2"/>